<dbReference type="RefSeq" id="WP_062043799.1">
    <property type="nucleotide sequence ID" value="NZ_DF968183.1"/>
</dbReference>
<dbReference type="AlphaFoldDB" id="A0A0S7C5C5"/>
<reference evidence="2" key="1">
    <citation type="journal article" date="2015" name="Genome Announc.">
        <title>Draft Genome Sequence of Bacteroidales Strain TBC1, a Novel Isolate from a Methanogenic Wastewater Treatment System.</title>
        <authorList>
            <person name="Tourlousse D.M."/>
            <person name="Matsuura N."/>
            <person name="Sun L."/>
            <person name="Toyonaga M."/>
            <person name="Kuroda K."/>
            <person name="Ohashi A."/>
            <person name="Cruz R."/>
            <person name="Yamaguchi T."/>
            <person name="Sekiguchi Y."/>
        </authorList>
    </citation>
    <scope>NUCLEOTIDE SEQUENCE [LARGE SCALE GENOMIC DNA]</scope>
    <source>
        <strain evidence="2">TBC1</strain>
    </source>
</reference>
<dbReference type="InterPro" id="IPR025250">
    <property type="entry name" value="DUF4199"/>
</dbReference>
<keyword evidence="1" id="KW-1133">Transmembrane helix</keyword>
<proteinExistence type="predicted"/>
<organism evidence="2">
    <name type="scientific">Lentimicrobium saccharophilum</name>
    <dbReference type="NCBI Taxonomy" id="1678841"/>
    <lineage>
        <taxon>Bacteria</taxon>
        <taxon>Pseudomonadati</taxon>
        <taxon>Bacteroidota</taxon>
        <taxon>Bacteroidia</taxon>
        <taxon>Bacteroidales</taxon>
        <taxon>Lentimicrobiaceae</taxon>
        <taxon>Lentimicrobium</taxon>
    </lineage>
</organism>
<feature type="transmembrane region" description="Helical" evidence="1">
    <location>
        <begin position="7"/>
        <end position="24"/>
    </location>
</feature>
<feature type="transmembrane region" description="Helical" evidence="1">
    <location>
        <begin position="69"/>
        <end position="88"/>
    </location>
</feature>
<evidence type="ECO:0000313" key="3">
    <source>
        <dbReference type="Proteomes" id="UP000053091"/>
    </source>
</evidence>
<keyword evidence="1" id="KW-0472">Membrane</keyword>
<evidence type="ECO:0008006" key="4">
    <source>
        <dbReference type="Google" id="ProtNLM"/>
    </source>
</evidence>
<dbReference type="PATRIC" id="fig|1678841.3.peg.2961"/>
<dbReference type="EMBL" id="DF968183">
    <property type="protein sequence ID" value="GAP44464.1"/>
    <property type="molecule type" value="Genomic_DNA"/>
</dbReference>
<dbReference type="Pfam" id="PF13858">
    <property type="entry name" value="DUF4199"/>
    <property type="match status" value="1"/>
</dbReference>
<evidence type="ECO:0000313" key="2">
    <source>
        <dbReference type="EMBL" id="GAP44464.1"/>
    </source>
</evidence>
<dbReference type="OrthoDB" id="5766000at2"/>
<dbReference type="Proteomes" id="UP000053091">
    <property type="component" value="Unassembled WGS sequence"/>
</dbReference>
<feature type="transmembrane region" description="Helical" evidence="1">
    <location>
        <begin position="39"/>
        <end position="57"/>
    </location>
</feature>
<feature type="transmembrane region" description="Helical" evidence="1">
    <location>
        <begin position="138"/>
        <end position="158"/>
    </location>
</feature>
<gene>
    <name evidence="2" type="ORF">TBC1_12272</name>
</gene>
<keyword evidence="3" id="KW-1185">Reference proteome</keyword>
<keyword evidence="1" id="KW-0812">Transmembrane</keyword>
<sequence length="164" mass="18699">MKNLKIEIKWAVIFSLMSLLWMLLEKVTGLHGRYIDYHIYLTNLFAIPAIIVMVLALKDKKKNFYDGRITYLQGLVSGIIISVMIAVISPLTQWITTYVITPEYFPNVIKRSVELGYYNTIAEAEANFNYLNYVKQGAIGGLIMGTVTTAIAMIFIYTRNRKSS</sequence>
<protein>
    <recommendedName>
        <fullName evidence="4">DUF4199 domain-containing protein</fullName>
    </recommendedName>
</protein>
<accession>A0A0S7C5C5</accession>
<evidence type="ECO:0000256" key="1">
    <source>
        <dbReference type="SAM" id="Phobius"/>
    </source>
</evidence>
<dbReference type="STRING" id="1678841.TBC1_12272"/>
<name>A0A0S7C5C5_9BACT</name>